<comment type="caution">
    <text evidence="2">The sequence shown here is derived from an EMBL/GenBank/DDBJ whole genome shotgun (WGS) entry which is preliminary data.</text>
</comment>
<gene>
    <name evidence="2" type="ORF">C2E20_3641</name>
</gene>
<dbReference type="EMBL" id="LHPF02000008">
    <property type="protein sequence ID" value="PSC72961.1"/>
    <property type="molecule type" value="Genomic_DNA"/>
</dbReference>
<dbReference type="InterPro" id="IPR006311">
    <property type="entry name" value="TAT_signal"/>
</dbReference>
<dbReference type="OrthoDB" id="513676at2759"/>
<accession>A0A2P6VFW6</accession>
<organism evidence="2 3">
    <name type="scientific">Micractinium conductrix</name>
    <dbReference type="NCBI Taxonomy" id="554055"/>
    <lineage>
        <taxon>Eukaryota</taxon>
        <taxon>Viridiplantae</taxon>
        <taxon>Chlorophyta</taxon>
        <taxon>core chlorophytes</taxon>
        <taxon>Trebouxiophyceae</taxon>
        <taxon>Chlorellales</taxon>
        <taxon>Chlorellaceae</taxon>
        <taxon>Chlorella clade</taxon>
        <taxon>Micractinium</taxon>
    </lineage>
</organism>
<dbReference type="PROSITE" id="PS51318">
    <property type="entry name" value="TAT"/>
    <property type="match status" value="1"/>
</dbReference>
<dbReference type="PANTHER" id="PTHR34801">
    <property type="entry name" value="EXPRESSED PROTEIN"/>
    <property type="match status" value="1"/>
</dbReference>
<dbReference type="Proteomes" id="UP000239649">
    <property type="component" value="Unassembled WGS sequence"/>
</dbReference>
<name>A0A2P6VFW6_9CHLO</name>
<feature type="compositionally biased region" description="Low complexity" evidence="1">
    <location>
        <begin position="26"/>
        <end position="39"/>
    </location>
</feature>
<feature type="region of interest" description="Disordered" evidence="1">
    <location>
        <begin position="14"/>
        <end position="47"/>
    </location>
</feature>
<evidence type="ECO:0000313" key="2">
    <source>
        <dbReference type="EMBL" id="PSC72961.1"/>
    </source>
</evidence>
<protein>
    <submittedName>
        <fullName evidence="2">Uncharacterized protein</fullName>
    </submittedName>
</protein>
<evidence type="ECO:0000256" key="1">
    <source>
        <dbReference type="SAM" id="MobiDB-lite"/>
    </source>
</evidence>
<dbReference type="PANTHER" id="PTHR34801:SF2">
    <property type="entry name" value="EXPRESSED PROTEIN"/>
    <property type="match status" value="1"/>
</dbReference>
<keyword evidence="3" id="KW-1185">Reference proteome</keyword>
<evidence type="ECO:0000313" key="3">
    <source>
        <dbReference type="Proteomes" id="UP000239649"/>
    </source>
</evidence>
<proteinExistence type="predicted"/>
<reference evidence="2 3" key="1">
    <citation type="journal article" date="2018" name="Plant J.">
        <title>Genome sequences of Chlorella sorokiniana UTEX 1602 and Micractinium conductrix SAG 241.80: implications to maltose excretion by a green alga.</title>
        <authorList>
            <person name="Arriola M.B."/>
            <person name="Velmurugan N."/>
            <person name="Zhang Y."/>
            <person name="Plunkett M.H."/>
            <person name="Hondzo H."/>
            <person name="Barney B.M."/>
        </authorList>
    </citation>
    <scope>NUCLEOTIDE SEQUENCE [LARGE SCALE GENOMIC DNA]</scope>
    <source>
        <strain evidence="2 3">SAG 241.80</strain>
    </source>
</reference>
<sequence length="336" mass="35450">MACLSTSKLVISSAPQTLRREHRRPMAPAAAASAARPLPSQQETQQSRRSLLSAAAGVLLVAAARPAAAAVPVPAAPQTGDCTSCIGEVNETLNTCNLDTPSCISTLNDDEGHFAAPWMFDGDRDAAVARLVEVATGGDYAPGLIDTFGGIRQLDAAGYIAKGVLAVATGGDMPAQPKRQRKTQGELLPFDGQLVARKTLPDGAEYIRVVLGTAGGAASEVEDVSSVMDAEFLFLADDNIVNVRCASRVQPEGGLRSGGQLALSFTQGLMIDKNVARRQMESLRQALRWELAPVITEFDPQFSAEAPVFVEKLFNPFSGKNSFQPSGYAYPSEGGK</sequence>
<dbReference type="AlphaFoldDB" id="A0A2P6VFW6"/>